<feature type="region of interest" description="Disordered" evidence="1">
    <location>
        <begin position="311"/>
        <end position="334"/>
    </location>
</feature>
<reference evidence="2" key="1">
    <citation type="submission" date="2021-01" db="EMBL/GenBank/DDBJ databases">
        <authorList>
            <person name="Kaushik A."/>
        </authorList>
    </citation>
    <scope>NUCLEOTIDE SEQUENCE</scope>
    <source>
        <strain evidence="2">AG6-10EEA</strain>
    </source>
</reference>
<dbReference type="EMBL" id="CAJMXA010003591">
    <property type="protein sequence ID" value="CAE6505304.1"/>
    <property type="molecule type" value="Genomic_DNA"/>
</dbReference>
<protein>
    <submittedName>
        <fullName evidence="2">Uncharacterized protein</fullName>
    </submittedName>
</protein>
<feature type="region of interest" description="Disordered" evidence="1">
    <location>
        <begin position="45"/>
        <end position="92"/>
    </location>
</feature>
<name>A0A8H3D168_9AGAM</name>
<sequence>MNTIRAAATRALAYPGGPSAQVTWSVQTRSLHATNIFYKKKQATQNEDDADAFGDEGDEGDLFATGSPGEAQAETKHSLSTGGPTKSAEKLEARRSKRFQLTKAMIMDHPAFAAAYAQYNAGKTSAPIIAHDKIPIKRLRRMHGPRRTLLVKMLTIATSRAELLEFVDIFKVYRRQGWPIDDLARLDFIGRCIHLKAPDIVLAILYHRPVFGFDIPTLTSARALMRSLVSAPYPYPDADKTPLPEDMVLPTKTPLAHALLLANLFGTYALPPAETDQVARALLLGASAYQFKAGTNTEDANTTIELIRGATENQKTQSEGPTLNSQNPKAKDGKLVATSQALKERGKFSSKAAQARTAPLYNDELTTSERTWIKGRLDKFVEWAQEQGQDATWVDKLRVA</sequence>
<accession>A0A8H3D168</accession>
<evidence type="ECO:0000313" key="2">
    <source>
        <dbReference type="EMBL" id="CAE6505304.1"/>
    </source>
</evidence>
<comment type="caution">
    <text evidence="2">The sequence shown here is derived from an EMBL/GenBank/DDBJ whole genome shotgun (WGS) entry which is preliminary data.</text>
</comment>
<evidence type="ECO:0000256" key="1">
    <source>
        <dbReference type="SAM" id="MobiDB-lite"/>
    </source>
</evidence>
<organism evidence="2 3">
    <name type="scientific">Rhizoctonia solani</name>
    <dbReference type="NCBI Taxonomy" id="456999"/>
    <lineage>
        <taxon>Eukaryota</taxon>
        <taxon>Fungi</taxon>
        <taxon>Dikarya</taxon>
        <taxon>Basidiomycota</taxon>
        <taxon>Agaricomycotina</taxon>
        <taxon>Agaricomycetes</taxon>
        <taxon>Cantharellales</taxon>
        <taxon>Ceratobasidiaceae</taxon>
        <taxon>Rhizoctonia</taxon>
    </lineage>
</organism>
<feature type="compositionally biased region" description="Acidic residues" evidence="1">
    <location>
        <begin position="46"/>
        <end position="61"/>
    </location>
</feature>
<feature type="compositionally biased region" description="Polar residues" evidence="1">
    <location>
        <begin position="311"/>
        <end position="328"/>
    </location>
</feature>
<gene>
    <name evidence="2" type="ORF">RDB_LOCUS118592</name>
</gene>
<proteinExistence type="predicted"/>
<dbReference type="AlphaFoldDB" id="A0A8H3D168"/>
<dbReference type="Proteomes" id="UP000663853">
    <property type="component" value="Unassembled WGS sequence"/>
</dbReference>
<evidence type="ECO:0000313" key="3">
    <source>
        <dbReference type="Proteomes" id="UP000663853"/>
    </source>
</evidence>